<dbReference type="InterPro" id="IPR006597">
    <property type="entry name" value="Sel1-like"/>
</dbReference>
<keyword evidence="2" id="KW-0732">Signal</keyword>
<dbReference type="Gene3D" id="1.25.40.10">
    <property type="entry name" value="Tetratricopeptide repeat domain"/>
    <property type="match status" value="1"/>
</dbReference>
<dbReference type="PANTHER" id="PTHR11102">
    <property type="entry name" value="SEL-1-LIKE PROTEIN"/>
    <property type="match status" value="1"/>
</dbReference>
<dbReference type="EMBL" id="CABVHP010000002">
    <property type="protein sequence ID" value="VVN79583.1"/>
    <property type="molecule type" value="Genomic_DNA"/>
</dbReference>
<feature type="signal peptide" evidence="2">
    <location>
        <begin position="1"/>
        <end position="20"/>
    </location>
</feature>
<gene>
    <name evidence="3" type="ORF">PS704_00994</name>
</gene>
<evidence type="ECO:0000313" key="3">
    <source>
        <dbReference type="EMBL" id="VVN79583.1"/>
    </source>
</evidence>
<dbReference type="RefSeq" id="WP_191634979.1">
    <property type="nucleotide sequence ID" value="NZ_CABVHP010000002.1"/>
</dbReference>
<evidence type="ECO:0000313" key="4">
    <source>
        <dbReference type="Proteomes" id="UP000326557"/>
    </source>
</evidence>
<evidence type="ECO:0000256" key="1">
    <source>
        <dbReference type="SAM" id="MobiDB-lite"/>
    </source>
</evidence>
<reference evidence="3 4" key="1">
    <citation type="submission" date="2019-09" db="EMBL/GenBank/DDBJ databases">
        <authorList>
            <person name="Chandra G."/>
            <person name="Truman W A."/>
        </authorList>
    </citation>
    <scope>NUCLEOTIDE SEQUENCE [LARGE SCALE GENOMIC DNA]</scope>
    <source>
        <strain evidence="3">PS704</strain>
    </source>
</reference>
<feature type="region of interest" description="Disordered" evidence="1">
    <location>
        <begin position="118"/>
        <end position="138"/>
    </location>
</feature>
<accession>A0A5E7AZP6</accession>
<dbReference type="InterPro" id="IPR011990">
    <property type="entry name" value="TPR-like_helical_dom_sf"/>
</dbReference>
<dbReference type="AlphaFoldDB" id="A0A5E7AZP6"/>
<sequence precursor="true">MRAHSIYFVSLLLVSTVSVAELNCPPMPAEMTGVTHDVKSNIEAAAGKLGPISAGQVKVQTEVQAKAIYEKYPSLDKITILQMLSATYCSGLNGPEYTQQERTERWMQFMDKYLELRTSPSPAPPSLHPKQNSGAKNEVDNKLERYEVAVSKKNKGDYFSALKTFQSLAQAGYPKAQYQLGKMYYLGNGVDVDYKKAFYWFKLSAEQGIREAQHNLAVMYQDGSGTAKNEYASWQWFTQAAKNGFAPSQDILTSNNRSW</sequence>
<protein>
    <recommendedName>
        <fullName evidence="5">Sel1 repeat family protein</fullName>
    </recommendedName>
</protein>
<dbReference type="Pfam" id="PF08238">
    <property type="entry name" value="Sel1"/>
    <property type="match status" value="2"/>
</dbReference>
<dbReference type="SMART" id="SM00671">
    <property type="entry name" value="SEL1"/>
    <property type="match status" value="2"/>
</dbReference>
<evidence type="ECO:0008006" key="5">
    <source>
        <dbReference type="Google" id="ProtNLM"/>
    </source>
</evidence>
<evidence type="ECO:0000256" key="2">
    <source>
        <dbReference type="SAM" id="SignalP"/>
    </source>
</evidence>
<dbReference type="SUPFAM" id="SSF81901">
    <property type="entry name" value="HCP-like"/>
    <property type="match status" value="1"/>
</dbReference>
<dbReference type="Proteomes" id="UP000326557">
    <property type="component" value="Unassembled WGS sequence"/>
</dbReference>
<proteinExistence type="predicted"/>
<name>A0A5E7AZP6_PSEFL</name>
<dbReference type="InterPro" id="IPR050767">
    <property type="entry name" value="Sel1_AlgK"/>
</dbReference>
<dbReference type="PANTHER" id="PTHR11102:SF160">
    <property type="entry name" value="ERAD-ASSOCIATED E3 UBIQUITIN-PROTEIN LIGASE COMPONENT HRD3"/>
    <property type="match status" value="1"/>
</dbReference>
<organism evidence="3 4">
    <name type="scientific">Pseudomonas fluorescens</name>
    <dbReference type="NCBI Taxonomy" id="294"/>
    <lineage>
        <taxon>Bacteria</taxon>
        <taxon>Pseudomonadati</taxon>
        <taxon>Pseudomonadota</taxon>
        <taxon>Gammaproteobacteria</taxon>
        <taxon>Pseudomonadales</taxon>
        <taxon>Pseudomonadaceae</taxon>
        <taxon>Pseudomonas</taxon>
    </lineage>
</organism>
<feature type="chain" id="PRO_5023105586" description="Sel1 repeat family protein" evidence="2">
    <location>
        <begin position="21"/>
        <end position="259"/>
    </location>
</feature>